<feature type="transmembrane region" description="Helical" evidence="1">
    <location>
        <begin position="7"/>
        <end position="28"/>
    </location>
</feature>
<sequence length="112" mass="12739">MKTKLSRFFFVFGSAVLLVMAAWMYAIMDFGTPDEFSKEAWPKTKESAELATIEHFKKEKNVDVVINEISYSGEYATPEIYIEGYVTGNEQKKISATVNSSENYQVEITSEN</sequence>
<keyword evidence="1" id="KW-0812">Transmembrane</keyword>
<proteinExistence type="predicted"/>
<dbReference type="HOGENOM" id="CLU_168056_0_0_9"/>
<name>R7Z957_LYSSH</name>
<evidence type="ECO:0000313" key="2">
    <source>
        <dbReference type="EMBL" id="EON70638.1"/>
    </source>
</evidence>
<keyword evidence="1" id="KW-1133">Transmembrane helix</keyword>
<protein>
    <submittedName>
        <fullName evidence="2">Phosphoglycolate phosphatase</fullName>
    </submittedName>
</protein>
<comment type="caution">
    <text evidence="2">The sequence shown here is derived from an EMBL/GenBank/DDBJ whole genome shotgun (WGS) entry which is preliminary data.</text>
</comment>
<dbReference type="RefSeq" id="WP_010860989.1">
    <property type="nucleotide sequence ID" value="NZ_KB933406.1"/>
</dbReference>
<dbReference type="Proteomes" id="UP000013911">
    <property type="component" value="Unassembled WGS sequence"/>
</dbReference>
<organism evidence="2 3">
    <name type="scientific">Lysinibacillus sphaericus OT4b.31</name>
    <dbReference type="NCBI Taxonomy" id="1285586"/>
    <lineage>
        <taxon>Bacteria</taxon>
        <taxon>Bacillati</taxon>
        <taxon>Bacillota</taxon>
        <taxon>Bacilli</taxon>
        <taxon>Bacillales</taxon>
        <taxon>Bacillaceae</taxon>
        <taxon>Lysinibacillus</taxon>
    </lineage>
</organism>
<dbReference type="AlphaFoldDB" id="R7Z957"/>
<evidence type="ECO:0000313" key="3">
    <source>
        <dbReference type="Proteomes" id="UP000013911"/>
    </source>
</evidence>
<dbReference type="EMBL" id="AQPX01000031">
    <property type="protein sequence ID" value="EON70638.1"/>
    <property type="molecule type" value="Genomic_DNA"/>
</dbReference>
<dbReference type="PATRIC" id="fig|1285586.5.peg.4261"/>
<gene>
    <name evidence="2" type="ORF">H131_20442</name>
</gene>
<reference evidence="2 3" key="1">
    <citation type="submission" date="2013-04" db="EMBL/GenBank/DDBJ databases">
        <title>Draft genome of the heavy metal tolerant bacterium Lysinibacillus sphaericus strain OT4b.31.</title>
        <authorList>
            <person name="Pena-Montenegro T.D."/>
            <person name="Dussan J."/>
        </authorList>
    </citation>
    <scope>NUCLEOTIDE SEQUENCE [LARGE SCALE GENOMIC DNA]</scope>
    <source>
        <strain evidence="2 3">OT4b.31</strain>
    </source>
</reference>
<keyword evidence="1" id="KW-0472">Membrane</keyword>
<accession>R7Z957</accession>
<evidence type="ECO:0000256" key="1">
    <source>
        <dbReference type="SAM" id="Phobius"/>
    </source>
</evidence>